<dbReference type="RefSeq" id="WP_331263821.1">
    <property type="nucleotide sequence ID" value="NZ_BAAAZA010000006.1"/>
</dbReference>
<evidence type="ECO:0000313" key="2">
    <source>
        <dbReference type="Proteomes" id="UP001501563"/>
    </source>
</evidence>
<dbReference type="Gene3D" id="1.10.10.10">
    <property type="entry name" value="Winged helix-like DNA-binding domain superfamily/Winged helix DNA-binding domain"/>
    <property type="match status" value="1"/>
</dbReference>
<proteinExistence type="predicted"/>
<keyword evidence="2" id="KW-1185">Reference proteome</keyword>
<gene>
    <name evidence="1" type="ORF">GCM10022207_27840</name>
</gene>
<organism evidence="1 2">
    <name type="scientific">Streptomyces lannensis</name>
    <dbReference type="NCBI Taxonomy" id="766498"/>
    <lineage>
        <taxon>Bacteria</taxon>
        <taxon>Bacillati</taxon>
        <taxon>Actinomycetota</taxon>
        <taxon>Actinomycetes</taxon>
        <taxon>Kitasatosporales</taxon>
        <taxon>Streptomycetaceae</taxon>
        <taxon>Streptomyces</taxon>
    </lineage>
</organism>
<comment type="caution">
    <text evidence="1">The sequence shown here is derived from an EMBL/GenBank/DDBJ whole genome shotgun (WGS) entry which is preliminary data.</text>
</comment>
<accession>A0ABP7K1A9</accession>
<reference evidence="2" key="1">
    <citation type="journal article" date="2019" name="Int. J. Syst. Evol. Microbiol.">
        <title>The Global Catalogue of Microorganisms (GCM) 10K type strain sequencing project: providing services to taxonomists for standard genome sequencing and annotation.</title>
        <authorList>
            <consortium name="The Broad Institute Genomics Platform"/>
            <consortium name="The Broad Institute Genome Sequencing Center for Infectious Disease"/>
            <person name="Wu L."/>
            <person name="Ma J."/>
        </authorList>
    </citation>
    <scope>NUCLEOTIDE SEQUENCE [LARGE SCALE GENOMIC DNA]</scope>
    <source>
        <strain evidence="2">JCM 16578</strain>
    </source>
</reference>
<protein>
    <submittedName>
        <fullName evidence="1">Helix-turn-helix domain-containing protein</fullName>
    </submittedName>
</protein>
<dbReference type="SUPFAM" id="SSF46785">
    <property type="entry name" value="Winged helix' DNA-binding domain"/>
    <property type="match status" value="1"/>
</dbReference>
<dbReference type="InterPro" id="IPR036388">
    <property type="entry name" value="WH-like_DNA-bd_sf"/>
</dbReference>
<sequence>MLKRPVNGRRMRILEWLRDPVTHFPPLRHGDRVEDGVTAAAVAEKLAVPRSVAEADLRLLAAVGLLRTRRIRLRTYYRRDEVCIAEIARLFEKGW</sequence>
<dbReference type="InterPro" id="IPR036390">
    <property type="entry name" value="WH_DNA-bd_sf"/>
</dbReference>
<dbReference type="EMBL" id="BAAAZA010000006">
    <property type="protein sequence ID" value="GAA3862523.1"/>
    <property type="molecule type" value="Genomic_DNA"/>
</dbReference>
<name>A0ABP7K1A9_9ACTN</name>
<dbReference type="Proteomes" id="UP001501563">
    <property type="component" value="Unassembled WGS sequence"/>
</dbReference>
<evidence type="ECO:0000313" key="1">
    <source>
        <dbReference type="EMBL" id="GAA3862523.1"/>
    </source>
</evidence>